<feature type="transmembrane region" description="Helical" evidence="6">
    <location>
        <begin position="127"/>
        <end position="143"/>
    </location>
</feature>
<feature type="transmembrane region" description="Helical" evidence="6">
    <location>
        <begin position="346"/>
        <end position="364"/>
    </location>
</feature>
<dbReference type="InterPro" id="IPR052175">
    <property type="entry name" value="ComplexI-like_HydComp"/>
</dbReference>
<feature type="transmembrane region" description="Helical" evidence="6">
    <location>
        <begin position="280"/>
        <end position="302"/>
    </location>
</feature>
<feature type="transmembrane region" description="Helical" evidence="6">
    <location>
        <begin position="323"/>
        <end position="340"/>
    </location>
</feature>
<accession>A0ABS9DVE3</accession>
<dbReference type="EMBL" id="JAKGBZ010000013">
    <property type="protein sequence ID" value="MCF3946710.1"/>
    <property type="molecule type" value="Genomic_DNA"/>
</dbReference>
<dbReference type="RefSeq" id="WP_235703947.1">
    <property type="nucleotide sequence ID" value="NZ_JAKGBZ010000013.1"/>
</dbReference>
<evidence type="ECO:0000313" key="8">
    <source>
        <dbReference type="Proteomes" id="UP001521209"/>
    </source>
</evidence>
<keyword evidence="5 6" id="KW-0472">Membrane</keyword>
<feature type="transmembrane region" description="Helical" evidence="6">
    <location>
        <begin position="175"/>
        <end position="192"/>
    </location>
</feature>
<evidence type="ECO:0000256" key="2">
    <source>
        <dbReference type="ARBA" id="ARBA00022475"/>
    </source>
</evidence>
<evidence type="ECO:0008006" key="9">
    <source>
        <dbReference type="Google" id="ProtNLM"/>
    </source>
</evidence>
<feature type="transmembrane region" description="Helical" evidence="6">
    <location>
        <begin position="12"/>
        <end position="32"/>
    </location>
</feature>
<feature type="transmembrane region" description="Helical" evidence="6">
    <location>
        <begin position="198"/>
        <end position="221"/>
    </location>
</feature>
<keyword evidence="8" id="KW-1185">Reference proteome</keyword>
<feature type="transmembrane region" description="Helical" evidence="6">
    <location>
        <begin position="44"/>
        <end position="77"/>
    </location>
</feature>
<dbReference type="PANTHER" id="PTHR42682:SF4">
    <property type="entry name" value="NADH-UBIQUINONE_PLASTOQUINONE"/>
    <property type="match status" value="1"/>
</dbReference>
<reference evidence="7 8" key="1">
    <citation type="submission" date="2022-01" db="EMBL/GenBank/DDBJ databases">
        <authorList>
            <person name="Won M."/>
            <person name="Kim S.-J."/>
            <person name="Kwon S.-W."/>
        </authorList>
    </citation>
    <scope>NUCLEOTIDE SEQUENCE [LARGE SCALE GENOMIC DNA]</scope>
    <source>
        <strain evidence="7 8">KCTC 23505</strain>
    </source>
</reference>
<comment type="caution">
    <text evidence="7">The sequence shown here is derived from an EMBL/GenBank/DDBJ whole genome shotgun (WGS) entry which is preliminary data.</text>
</comment>
<gene>
    <name evidence="7" type="ORF">L2A60_08450</name>
</gene>
<evidence type="ECO:0000256" key="6">
    <source>
        <dbReference type="SAM" id="Phobius"/>
    </source>
</evidence>
<dbReference type="PANTHER" id="PTHR42682">
    <property type="entry name" value="HYDROGENASE-4 COMPONENT F"/>
    <property type="match status" value="1"/>
</dbReference>
<keyword evidence="4 6" id="KW-1133">Transmembrane helix</keyword>
<organism evidence="7 8">
    <name type="scientific">Acidiphilium iwatense</name>
    <dbReference type="NCBI Taxonomy" id="768198"/>
    <lineage>
        <taxon>Bacteria</taxon>
        <taxon>Pseudomonadati</taxon>
        <taxon>Pseudomonadota</taxon>
        <taxon>Alphaproteobacteria</taxon>
        <taxon>Acetobacterales</taxon>
        <taxon>Acidocellaceae</taxon>
        <taxon>Acidiphilium</taxon>
    </lineage>
</organism>
<evidence type="ECO:0000256" key="5">
    <source>
        <dbReference type="ARBA" id="ARBA00023136"/>
    </source>
</evidence>
<feature type="transmembrane region" description="Helical" evidence="6">
    <location>
        <begin position="89"/>
        <end position="120"/>
    </location>
</feature>
<name>A0ABS9DVE3_9PROT</name>
<feature type="transmembrane region" description="Helical" evidence="6">
    <location>
        <begin position="242"/>
        <end position="268"/>
    </location>
</feature>
<dbReference type="PROSITE" id="PS51257">
    <property type="entry name" value="PROKAR_LIPOPROTEIN"/>
    <property type="match status" value="1"/>
</dbReference>
<feature type="transmembrane region" description="Helical" evidence="6">
    <location>
        <begin position="149"/>
        <end position="168"/>
    </location>
</feature>
<keyword evidence="3 6" id="KW-0812">Transmembrane</keyword>
<evidence type="ECO:0000256" key="1">
    <source>
        <dbReference type="ARBA" id="ARBA00004651"/>
    </source>
</evidence>
<comment type="subcellular location">
    <subcellularLocation>
        <location evidence="1">Cell membrane</location>
        <topology evidence="1">Multi-pass membrane protein</topology>
    </subcellularLocation>
</comment>
<evidence type="ECO:0000313" key="7">
    <source>
        <dbReference type="EMBL" id="MCF3946710.1"/>
    </source>
</evidence>
<proteinExistence type="predicted"/>
<evidence type="ECO:0000256" key="4">
    <source>
        <dbReference type="ARBA" id="ARBA00022989"/>
    </source>
</evidence>
<keyword evidence="2" id="KW-1003">Cell membrane</keyword>
<protein>
    <recommendedName>
        <fullName evidence="9">NADH:quinone oxidoreductase/Mrp antiporter membrane subunit domain-containing protein</fullName>
    </recommendedName>
</protein>
<dbReference type="Proteomes" id="UP001521209">
    <property type="component" value="Unassembled WGS sequence"/>
</dbReference>
<sequence length="429" mass="43219">MSRSSLRRLLTLPVAAAIALIGALACVAFILLQAPPITASVPDLGISGTVGFAIFPARAAILAPVLLAGAASLLAAIDIETSPAGRVGLIVLVAVTTLAILALDAYATAFFALLALLIAVRVRAAESFALAAIPAIAIGLAIADPPPDPLLVLAGAIAAVAAGWRAATTLDLARLARAVALGFTGLGFIAFGLGSDGAARLCLAANALTAPLLAIAAAMIFEATGTRSLDWLGGLARGMPRFSLLLLAGLGFAAPLPPGPGFAAFLAVLRPAIMGNPIGAVSAVALALWFALMGFAAIRAFGLACLGRPRSLRAAAAEDAPRATITAMIVLALSGLVLALFESAENAWICLVLLGLAALIRRFAIVSGPLESAEFGGGFAKPPAWLPFGDPATQITATGFAAAFRTAPCPWTAKLHGAWARLRATIAAR</sequence>
<evidence type="ECO:0000256" key="3">
    <source>
        <dbReference type="ARBA" id="ARBA00022692"/>
    </source>
</evidence>